<dbReference type="EMBL" id="CAJOBI010051347">
    <property type="protein sequence ID" value="CAF4373390.1"/>
    <property type="molecule type" value="Genomic_DNA"/>
</dbReference>
<name>A0A8S2V3M7_9BILA</name>
<feature type="non-terminal residue" evidence="3">
    <location>
        <position position="92"/>
    </location>
</feature>
<comment type="caution">
    <text evidence="3">The sequence shown here is derived from an EMBL/GenBank/DDBJ whole genome shotgun (WGS) entry which is preliminary data.</text>
</comment>
<dbReference type="Proteomes" id="UP000676336">
    <property type="component" value="Unassembled WGS sequence"/>
</dbReference>
<evidence type="ECO:0000256" key="1">
    <source>
        <dbReference type="SAM" id="Coils"/>
    </source>
</evidence>
<dbReference type="AlphaFoldDB" id="A0A8S2V3M7"/>
<keyword evidence="1" id="KW-0175">Coiled coil</keyword>
<organism evidence="3 4">
    <name type="scientific">Rotaria magnacalcarata</name>
    <dbReference type="NCBI Taxonomy" id="392030"/>
    <lineage>
        <taxon>Eukaryota</taxon>
        <taxon>Metazoa</taxon>
        <taxon>Spiralia</taxon>
        <taxon>Gnathifera</taxon>
        <taxon>Rotifera</taxon>
        <taxon>Eurotatoria</taxon>
        <taxon>Bdelloidea</taxon>
        <taxon>Philodinida</taxon>
        <taxon>Philodinidae</taxon>
        <taxon>Rotaria</taxon>
    </lineage>
</organism>
<protein>
    <submittedName>
        <fullName evidence="3">Uncharacterized protein</fullName>
    </submittedName>
</protein>
<reference evidence="3" key="1">
    <citation type="submission" date="2021-02" db="EMBL/GenBank/DDBJ databases">
        <authorList>
            <person name="Nowell W R."/>
        </authorList>
    </citation>
    <scope>NUCLEOTIDE SEQUENCE</scope>
</reference>
<sequence length="92" mass="10725">MQQQNLTQSLVVNLNAAYREIAVLQSEINALQSENIRLTSSLSFDNQYHQNVPYSYSRHNSKDSIYSLDRINPSIRPRPRSKFDEQSKPQQQ</sequence>
<evidence type="ECO:0000313" key="3">
    <source>
        <dbReference type="EMBL" id="CAF4373390.1"/>
    </source>
</evidence>
<accession>A0A8S2V3M7</accession>
<gene>
    <name evidence="3" type="ORF">SMN809_LOCUS29241</name>
</gene>
<evidence type="ECO:0000256" key="2">
    <source>
        <dbReference type="SAM" id="MobiDB-lite"/>
    </source>
</evidence>
<feature type="coiled-coil region" evidence="1">
    <location>
        <begin position="14"/>
        <end position="41"/>
    </location>
</feature>
<evidence type="ECO:0000313" key="4">
    <source>
        <dbReference type="Proteomes" id="UP000676336"/>
    </source>
</evidence>
<feature type="region of interest" description="Disordered" evidence="2">
    <location>
        <begin position="65"/>
        <end position="92"/>
    </location>
</feature>
<feature type="compositionally biased region" description="Basic and acidic residues" evidence="2">
    <location>
        <begin position="81"/>
        <end position="92"/>
    </location>
</feature>
<proteinExistence type="predicted"/>